<proteinExistence type="predicted"/>
<reference evidence="2 3" key="2">
    <citation type="journal article" date="2023" name="Mol. Biol. Evol.">
        <title>Genomics of Secondarily Temperate Adaptation in the Only Non-Antarctic Icefish.</title>
        <authorList>
            <person name="Rivera-Colon A.G."/>
            <person name="Rayamajhi N."/>
            <person name="Minhas B.F."/>
            <person name="Madrigal G."/>
            <person name="Bilyk K.T."/>
            <person name="Yoon V."/>
            <person name="Hune M."/>
            <person name="Gregory S."/>
            <person name="Cheng C.H.C."/>
            <person name="Catchen J.M."/>
        </authorList>
    </citation>
    <scope>NUCLEOTIDE SEQUENCE [LARGE SCALE GENOMIC DNA]</scope>
    <source>
        <strain evidence="2">JMC-PN-2008</strain>
    </source>
</reference>
<feature type="domain" description="Sin3 C-terminal" evidence="1">
    <location>
        <begin position="1"/>
        <end position="213"/>
    </location>
</feature>
<name>A0AAN7YAT7_ELEMC</name>
<evidence type="ECO:0000313" key="2">
    <source>
        <dbReference type="EMBL" id="KAK5874312.1"/>
    </source>
</evidence>
<comment type="caution">
    <text evidence="2">The sequence shown here is derived from an EMBL/GenBank/DDBJ whole genome shotgun (WGS) entry which is preliminary data.</text>
</comment>
<dbReference type="AlphaFoldDB" id="A0AAN7YAT7"/>
<evidence type="ECO:0000313" key="3">
    <source>
        <dbReference type="Proteomes" id="UP001346869"/>
    </source>
</evidence>
<dbReference type="InterPro" id="IPR031693">
    <property type="entry name" value="Sin3_C"/>
</dbReference>
<organism evidence="2 3">
    <name type="scientific">Eleginops maclovinus</name>
    <name type="common">Patagonian blennie</name>
    <name type="synonym">Eleginus maclovinus</name>
    <dbReference type="NCBI Taxonomy" id="56733"/>
    <lineage>
        <taxon>Eukaryota</taxon>
        <taxon>Metazoa</taxon>
        <taxon>Chordata</taxon>
        <taxon>Craniata</taxon>
        <taxon>Vertebrata</taxon>
        <taxon>Euteleostomi</taxon>
        <taxon>Actinopterygii</taxon>
        <taxon>Neopterygii</taxon>
        <taxon>Teleostei</taxon>
        <taxon>Neoteleostei</taxon>
        <taxon>Acanthomorphata</taxon>
        <taxon>Eupercaria</taxon>
        <taxon>Perciformes</taxon>
        <taxon>Notothenioidei</taxon>
        <taxon>Eleginopidae</taxon>
        <taxon>Eleginops</taxon>
    </lineage>
</organism>
<dbReference type="EMBL" id="JAUZQC010000003">
    <property type="protein sequence ID" value="KAK5874312.1"/>
    <property type="molecule type" value="Genomic_DNA"/>
</dbReference>
<evidence type="ECO:0000259" key="1">
    <source>
        <dbReference type="Pfam" id="PF16879"/>
    </source>
</evidence>
<reference evidence="2 3" key="1">
    <citation type="journal article" date="2023" name="Genes (Basel)">
        <title>Chromosome-Level Genome Assembly and Circadian Gene Repertoire of the Patagonia Blennie Eleginops maclovinus-The Closest Ancestral Proxy of Antarctic Cryonotothenioids.</title>
        <authorList>
            <person name="Cheng C.C."/>
            <person name="Rivera-Colon A.G."/>
            <person name="Minhas B.F."/>
            <person name="Wilson L."/>
            <person name="Rayamajhi N."/>
            <person name="Vargas-Chacoff L."/>
            <person name="Catchen J.M."/>
        </authorList>
    </citation>
    <scope>NUCLEOTIDE SEQUENCE [LARGE SCALE GENOMIC DNA]</scope>
    <source>
        <strain evidence="2">JMC-PN-2008</strain>
    </source>
</reference>
<accession>A0AAN7YAT7</accession>
<dbReference type="Pfam" id="PF16879">
    <property type="entry name" value="Sin3a_C"/>
    <property type="match status" value="1"/>
</dbReference>
<keyword evidence="3" id="KW-1185">Reference proteome</keyword>
<sequence>MEPTHYEDSLREMFTIHAYIAFTMDKLIQSIVRQLQHLVTDDVCARVTDLYLSESANKSSGGLLSTQTSRATAEGTYQRKAEQLMSDENCFKLMFVKSRGSVSLAMELLDTEEDNSDEPAEAERWSDYVGRYLNSDSASPELREHLSQKPVFLPRNLRRIRKCQRGWEQLQQERMSKVPSDTSHDGSSELKMECMFKLNSYKMVYVCKSEDYMYRHTALTRAHQSQQRVNTRLHRRFHAWLDSWAKEHVTSDMAADNRKWLMGERREGLLPCTTTCHPKVLHYINVNKFRVKYRTL</sequence>
<protein>
    <recommendedName>
        <fullName evidence="1">Sin3 C-terminal domain-containing protein</fullName>
    </recommendedName>
</protein>
<gene>
    <name evidence="2" type="ORF">PBY51_019269</name>
</gene>
<dbReference type="Proteomes" id="UP001346869">
    <property type="component" value="Unassembled WGS sequence"/>
</dbReference>